<gene>
    <name evidence="2" type="ORF">C7S18_11005</name>
</gene>
<evidence type="ECO:0000256" key="1">
    <source>
        <dbReference type="SAM" id="SignalP"/>
    </source>
</evidence>
<evidence type="ECO:0000313" key="2">
    <source>
        <dbReference type="EMBL" id="AVP97695.1"/>
    </source>
</evidence>
<accession>A0A2P1PS90</accession>
<feature type="chain" id="PRO_5015201232" description="CSLREA domain-containing protein" evidence="1">
    <location>
        <begin position="38"/>
        <end position="559"/>
    </location>
</feature>
<reference evidence="2 3" key="2">
    <citation type="submission" date="2018-03" db="EMBL/GenBank/DDBJ databases">
        <authorList>
            <person name="Keele B.F."/>
        </authorList>
    </citation>
    <scope>NUCLEOTIDE SEQUENCE [LARGE SCALE GENOMIC DNA]</scope>
    <source>
        <strain evidence="2 3">D13</strain>
    </source>
</reference>
<organism evidence="2 3">
    <name type="scientific">Ahniella affigens</name>
    <dbReference type="NCBI Taxonomy" id="2021234"/>
    <lineage>
        <taxon>Bacteria</taxon>
        <taxon>Pseudomonadati</taxon>
        <taxon>Pseudomonadota</taxon>
        <taxon>Gammaproteobacteria</taxon>
        <taxon>Lysobacterales</taxon>
        <taxon>Rhodanobacteraceae</taxon>
        <taxon>Ahniella</taxon>
    </lineage>
</organism>
<dbReference type="Proteomes" id="UP000241074">
    <property type="component" value="Chromosome"/>
</dbReference>
<dbReference type="AlphaFoldDB" id="A0A2P1PS90"/>
<protein>
    <recommendedName>
        <fullName evidence="4">CSLREA domain-containing protein</fullName>
    </recommendedName>
</protein>
<evidence type="ECO:0000313" key="3">
    <source>
        <dbReference type="Proteomes" id="UP000241074"/>
    </source>
</evidence>
<sequence>MDQPKESVMPVPRLFHALPCYALVVSLSLLHASPVQALVFTIDTTSDANLSDCTAAAADCSLRGAITKANLTVARDQLNFDIPETDPGFQTASGHWRILVGATTLPFLSEAMDVDGYSQPGASPATQSPDQGGINAVIKIELMPAQIAGNQQVGLDIGLANFNMPASTIRGLAISGFSSQIQLAGGFGHAIEGCFLGTDPTGTTATISNPTVQTTAIRIQGPGPYRIGGLQPAQRNLISGVRNGINWFVASSGMVIQGNQFGTNAAGTAAIPIHGDGFGIVGSWTNTLVGDDTTAGRNIFAAISFSAIRIFGQSINDFTGTRIVGNWFGTDITGTKALGNGRNPQSPTQKQATIHVSGSNCRLNIGGLNPGEPNRIAFGGAAGLLVDQCNGLSAIANEFIGNQLIPIDNAFGGGAVGATPNDVDDADSTGGNRLQNYPELTLPPDFAPTGSDQVALQYRVDTATTNAVYPLTVYFFRGACGGGSASLLASDTYVSADAEQLRSFNLQSGDVGNVLPLVVLAVDAQGNSSEFAPMIGERIFGDGLEDTPAADPGGSCPGA</sequence>
<reference evidence="2 3" key="1">
    <citation type="submission" date="2018-03" db="EMBL/GenBank/DDBJ databases">
        <title>Ahniella affigens gen. nov., sp. nov., a gammaproteobacterium isolated from sandy soil near a stream.</title>
        <authorList>
            <person name="Ko Y."/>
            <person name="Kim J.-H."/>
        </authorList>
    </citation>
    <scope>NUCLEOTIDE SEQUENCE [LARGE SCALE GENOMIC DNA]</scope>
    <source>
        <strain evidence="2 3">D13</strain>
    </source>
</reference>
<proteinExistence type="predicted"/>
<feature type="signal peptide" evidence="1">
    <location>
        <begin position="1"/>
        <end position="37"/>
    </location>
</feature>
<dbReference type="KEGG" id="xba:C7S18_11005"/>
<keyword evidence="1" id="KW-0732">Signal</keyword>
<dbReference type="EMBL" id="CP027860">
    <property type="protein sequence ID" value="AVP97695.1"/>
    <property type="molecule type" value="Genomic_DNA"/>
</dbReference>
<keyword evidence="3" id="KW-1185">Reference proteome</keyword>
<name>A0A2P1PS90_9GAMM</name>
<evidence type="ECO:0008006" key="4">
    <source>
        <dbReference type="Google" id="ProtNLM"/>
    </source>
</evidence>